<sequence length="101" mass="11466">MVAALEWIVQERGLQEKISCDNGPEFVPRALDAWAYANGVSLDFSRPKKPTDNASIEAFNGRFCEKCLSANWFLSIGDAQAKFEAWRKDYNESRPHTPWGI</sequence>
<dbReference type="InterPro" id="IPR036397">
    <property type="entry name" value="RNaseH_sf"/>
</dbReference>
<dbReference type="Pfam" id="PF13683">
    <property type="entry name" value="rve_3"/>
    <property type="match status" value="1"/>
</dbReference>
<reference evidence="2 3" key="1">
    <citation type="journal article" date="2013" name="Genome Announc.">
        <title>Draft Genome Sequence for Desulfovibrio africanus Strain PCS.</title>
        <authorList>
            <person name="Brown S.D."/>
            <person name="Utturkar S.M."/>
            <person name="Arkin A.P."/>
            <person name="Deutschbauer A.M."/>
            <person name="Elias D.A."/>
            <person name="Hazen T.C."/>
            <person name="Chakraborty R."/>
        </authorList>
    </citation>
    <scope>NUCLEOTIDE SEQUENCE [LARGE SCALE GENOMIC DNA]</scope>
    <source>
        <strain evidence="2 3">PCS</strain>
    </source>
</reference>
<dbReference type="PANTHER" id="PTHR47515:SF1">
    <property type="entry name" value="BLR2054 PROTEIN"/>
    <property type="match status" value="1"/>
</dbReference>
<dbReference type="InterPro" id="IPR001584">
    <property type="entry name" value="Integrase_cat-core"/>
</dbReference>
<dbReference type="PROSITE" id="PS50994">
    <property type="entry name" value="INTEGRASE"/>
    <property type="match status" value="1"/>
</dbReference>
<comment type="caution">
    <text evidence="2">The sequence shown here is derived from an EMBL/GenBank/DDBJ whole genome shotgun (WGS) entry which is preliminary data.</text>
</comment>
<dbReference type="GO" id="GO:0003676">
    <property type="term" value="F:nucleic acid binding"/>
    <property type="evidence" value="ECO:0007669"/>
    <property type="project" value="InterPro"/>
</dbReference>
<dbReference type="SUPFAM" id="SSF53098">
    <property type="entry name" value="Ribonuclease H-like"/>
    <property type="match status" value="1"/>
</dbReference>
<dbReference type="AlphaFoldDB" id="M5PX77"/>
<dbReference type="InterPro" id="IPR012337">
    <property type="entry name" value="RNaseH-like_sf"/>
</dbReference>
<dbReference type="PATRIC" id="fig|1262666.3.peg.207"/>
<dbReference type="Proteomes" id="UP000011922">
    <property type="component" value="Unassembled WGS sequence"/>
</dbReference>
<dbReference type="PANTHER" id="PTHR47515">
    <property type="entry name" value="LOW CALCIUM RESPONSE LOCUS PROTEIN T"/>
    <property type="match status" value="1"/>
</dbReference>
<protein>
    <submittedName>
        <fullName evidence="2">Transposase</fullName>
    </submittedName>
</protein>
<name>M5PX77_DESAF</name>
<dbReference type="EMBL" id="AOSV01000003">
    <property type="protein sequence ID" value="EMG38575.1"/>
    <property type="molecule type" value="Genomic_DNA"/>
</dbReference>
<gene>
    <name evidence="2" type="ORF">PCS_00205</name>
</gene>
<evidence type="ECO:0000313" key="2">
    <source>
        <dbReference type="EMBL" id="EMG38575.1"/>
    </source>
</evidence>
<evidence type="ECO:0000313" key="3">
    <source>
        <dbReference type="Proteomes" id="UP000011922"/>
    </source>
</evidence>
<accession>M5PX77</accession>
<evidence type="ECO:0000259" key="1">
    <source>
        <dbReference type="PROSITE" id="PS50994"/>
    </source>
</evidence>
<proteinExistence type="predicted"/>
<feature type="domain" description="Integrase catalytic" evidence="1">
    <location>
        <begin position="1"/>
        <end position="101"/>
    </location>
</feature>
<organism evidence="2 3">
    <name type="scientific">Desulfocurvibacter africanus PCS</name>
    <dbReference type="NCBI Taxonomy" id="1262666"/>
    <lineage>
        <taxon>Bacteria</taxon>
        <taxon>Pseudomonadati</taxon>
        <taxon>Thermodesulfobacteriota</taxon>
        <taxon>Desulfovibrionia</taxon>
        <taxon>Desulfovibrionales</taxon>
        <taxon>Desulfovibrionaceae</taxon>
        <taxon>Desulfocurvibacter</taxon>
    </lineage>
</organism>
<dbReference type="Gene3D" id="3.30.420.10">
    <property type="entry name" value="Ribonuclease H-like superfamily/Ribonuclease H"/>
    <property type="match status" value="1"/>
</dbReference>
<dbReference type="GO" id="GO:0015074">
    <property type="term" value="P:DNA integration"/>
    <property type="evidence" value="ECO:0007669"/>
    <property type="project" value="InterPro"/>
</dbReference>